<geneLocation type="plasmid" evidence="3 4">
    <name>pANSO36C</name>
</geneLocation>
<keyword evidence="2" id="KW-1133">Transmembrane helix</keyword>
<evidence type="ECO:0000313" key="4">
    <source>
        <dbReference type="Proteomes" id="UP001055453"/>
    </source>
</evidence>
<dbReference type="EMBL" id="AP025735">
    <property type="protein sequence ID" value="BDI20951.1"/>
    <property type="molecule type" value="Genomic_DNA"/>
</dbReference>
<name>A0ABM7ZCD0_NOSCO</name>
<keyword evidence="3" id="KW-0614">Plasmid</keyword>
<sequence length="78" mass="8489">MSNLPVDHETSQEPKPDIVKQTKSSLTKAPKSTLAIIIFGGVVALYAWMIAVSDCGSKVEAQIWPPSIRLERLACPPK</sequence>
<keyword evidence="2" id="KW-0812">Transmembrane</keyword>
<feature type="region of interest" description="Disordered" evidence="1">
    <location>
        <begin position="1"/>
        <end position="27"/>
    </location>
</feature>
<dbReference type="Proteomes" id="UP001055453">
    <property type="component" value="Plasmid pANSO36C"/>
</dbReference>
<gene>
    <name evidence="3" type="ORF">ANSO36C_67530</name>
</gene>
<evidence type="ECO:0000313" key="3">
    <source>
        <dbReference type="EMBL" id="BDI20951.1"/>
    </source>
</evidence>
<reference evidence="3" key="1">
    <citation type="submission" date="2022-04" db="EMBL/GenBank/DDBJ databases">
        <title>Complete genome sequence of a cyanobacterium, Nostoc sp. SO-36, isolated in Antarctica.</title>
        <authorList>
            <person name="Kanesaki Y."/>
            <person name="Effendi D."/>
            <person name="Sakamoto T."/>
            <person name="Ohtani S."/>
            <person name="Awai K."/>
        </authorList>
    </citation>
    <scope>NUCLEOTIDE SEQUENCE</scope>
    <source>
        <strain evidence="3">SO-36</strain>
        <plasmid evidence="3">pANSO36C</plasmid>
    </source>
</reference>
<dbReference type="RefSeq" id="WP_251960994.1">
    <property type="nucleotide sequence ID" value="NZ_AP025735.1"/>
</dbReference>
<keyword evidence="2" id="KW-0472">Membrane</keyword>
<protein>
    <submittedName>
        <fullName evidence="3">Uncharacterized protein</fullName>
    </submittedName>
</protein>
<accession>A0ABM7ZCD0</accession>
<evidence type="ECO:0000256" key="1">
    <source>
        <dbReference type="SAM" id="MobiDB-lite"/>
    </source>
</evidence>
<organism evidence="3 4">
    <name type="scientific">Nostoc cf. commune SO-36</name>
    <dbReference type="NCBI Taxonomy" id="449208"/>
    <lineage>
        <taxon>Bacteria</taxon>
        <taxon>Bacillati</taxon>
        <taxon>Cyanobacteriota</taxon>
        <taxon>Cyanophyceae</taxon>
        <taxon>Nostocales</taxon>
        <taxon>Nostocaceae</taxon>
        <taxon>Nostoc</taxon>
    </lineage>
</organism>
<feature type="transmembrane region" description="Helical" evidence="2">
    <location>
        <begin position="33"/>
        <end position="51"/>
    </location>
</feature>
<feature type="compositionally biased region" description="Basic and acidic residues" evidence="1">
    <location>
        <begin position="1"/>
        <end position="20"/>
    </location>
</feature>
<keyword evidence="4" id="KW-1185">Reference proteome</keyword>
<proteinExistence type="predicted"/>
<evidence type="ECO:0000256" key="2">
    <source>
        <dbReference type="SAM" id="Phobius"/>
    </source>
</evidence>